<dbReference type="RefSeq" id="WP_095673204.1">
    <property type="nucleotide sequence ID" value="NZ_CP016773.1"/>
</dbReference>
<gene>
    <name evidence="2" type="ORF">A1sIA56_01530</name>
</gene>
<dbReference type="OrthoDB" id="156718at2"/>
<reference evidence="2 3" key="1">
    <citation type="submission" date="2016-07" db="EMBL/GenBank/DDBJ databases">
        <title>High microdiversification within the ubiquitous acI lineage of Actinobacteria.</title>
        <authorList>
            <person name="Neuenschwander S.M."/>
            <person name="Salcher M."/>
            <person name="Ghai R."/>
            <person name="Pernthaler J."/>
        </authorList>
    </citation>
    <scope>NUCLEOTIDE SEQUENCE [LARGE SCALE GENOMIC DNA]</scope>
    <source>
        <strain evidence="2">MMS-IA-56</strain>
    </source>
</reference>
<dbReference type="Pfam" id="PF14333">
    <property type="entry name" value="DUF4389"/>
    <property type="match status" value="1"/>
</dbReference>
<dbReference type="InterPro" id="IPR025498">
    <property type="entry name" value="DUF4389"/>
</dbReference>
<protein>
    <recommendedName>
        <fullName evidence="4">DUF4389 domain-containing protein</fullName>
    </recommendedName>
</protein>
<sequence>MSKQIKTEVEIEYKKRNKATVFWRGILVFPVAIFLGAFSINSNAGWATGFIIMPALLALLFREVYPSYLLTFNHALLELETRVIAYVLLLTDDYPSIERNKNIAVIFPDIKGGKTLNRWLPLVKWFLAIPLIIVGLIYSIIALGMTFVAWIMTWSTGKYPKWAGKFVLSTLRFWNRVNGYAFLLVSDKYPSFKL</sequence>
<evidence type="ECO:0008006" key="4">
    <source>
        <dbReference type="Google" id="ProtNLM"/>
    </source>
</evidence>
<dbReference type="EMBL" id="CP016773">
    <property type="protein sequence ID" value="ASY15610.1"/>
    <property type="molecule type" value="Genomic_DNA"/>
</dbReference>
<evidence type="ECO:0000313" key="2">
    <source>
        <dbReference type="EMBL" id="ASY15610.1"/>
    </source>
</evidence>
<accession>A0A249KFN5</accession>
<evidence type="ECO:0000313" key="3">
    <source>
        <dbReference type="Proteomes" id="UP000217215"/>
    </source>
</evidence>
<dbReference type="AlphaFoldDB" id="A0A249KFN5"/>
<organism evidence="2 3">
    <name type="scientific">Candidatus Planktophila sulfonica</name>
    <dbReference type="NCBI Taxonomy" id="1884904"/>
    <lineage>
        <taxon>Bacteria</taxon>
        <taxon>Bacillati</taxon>
        <taxon>Actinomycetota</taxon>
        <taxon>Actinomycetes</taxon>
        <taxon>Candidatus Nanopelagicales</taxon>
        <taxon>Candidatus Nanopelagicaceae</taxon>
        <taxon>Candidatus Planktophila</taxon>
    </lineage>
</organism>
<feature type="transmembrane region" description="Helical" evidence="1">
    <location>
        <begin position="44"/>
        <end position="61"/>
    </location>
</feature>
<feature type="transmembrane region" description="Helical" evidence="1">
    <location>
        <begin position="68"/>
        <end position="89"/>
    </location>
</feature>
<name>A0A249KFN5_9ACTN</name>
<keyword evidence="3" id="KW-1185">Reference proteome</keyword>
<keyword evidence="1" id="KW-0472">Membrane</keyword>
<dbReference type="KEGG" id="psuf:A1sIA56_01530"/>
<evidence type="ECO:0000256" key="1">
    <source>
        <dbReference type="SAM" id="Phobius"/>
    </source>
</evidence>
<feature type="transmembrane region" description="Helical" evidence="1">
    <location>
        <begin position="125"/>
        <end position="151"/>
    </location>
</feature>
<dbReference type="Proteomes" id="UP000217215">
    <property type="component" value="Chromosome"/>
</dbReference>
<keyword evidence="1" id="KW-1133">Transmembrane helix</keyword>
<feature type="transmembrane region" description="Helical" evidence="1">
    <location>
        <begin position="21"/>
        <end position="38"/>
    </location>
</feature>
<proteinExistence type="predicted"/>
<keyword evidence="1" id="KW-0812">Transmembrane</keyword>